<keyword evidence="1" id="KW-0238">DNA-binding</keyword>
<sequence>MPVHVLLCANHPTIRAGLLSLLSKWPDVQLIGCCSDGRSCLEALERHAVDVFLLDLQGPPRNLHWLPRLHARRPDTRFLALTPPARVPSQDARLESTGYTEQIDGASSPDALLAALKGTPSAAPSSPTSPTTLTPRESEVLRLMACGHSNKAIARALDLSEYTVKNHVKQVLRKLGARNRTQAALWMRTAAP</sequence>
<dbReference type="GO" id="GO:0003677">
    <property type="term" value="F:DNA binding"/>
    <property type="evidence" value="ECO:0007669"/>
    <property type="project" value="UniProtKB-KW"/>
</dbReference>
<dbReference type="InterPro" id="IPR036388">
    <property type="entry name" value="WH-like_DNA-bd_sf"/>
</dbReference>
<dbReference type="InterPro" id="IPR000792">
    <property type="entry name" value="Tscrpt_reg_LuxR_C"/>
</dbReference>
<dbReference type="PROSITE" id="PS50043">
    <property type="entry name" value="HTH_LUXR_2"/>
    <property type="match status" value="1"/>
</dbReference>
<dbReference type="GO" id="GO:0000160">
    <property type="term" value="P:phosphorelay signal transduction system"/>
    <property type="evidence" value="ECO:0007669"/>
    <property type="project" value="InterPro"/>
</dbReference>
<dbReference type="AlphaFoldDB" id="A0A1W1USM5"/>
<dbReference type="PANTHER" id="PTHR43214">
    <property type="entry name" value="TWO-COMPONENT RESPONSE REGULATOR"/>
    <property type="match status" value="1"/>
</dbReference>
<dbReference type="Proteomes" id="UP000192582">
    <property type="component" value="Unassembled WGS sequence"/>
</dbReference>
<dbReference type="SMART" id="SM00421">
    <property type="entry name" value="HTH_LUXR"/>
    <property type="match status" value="1"/>
</dbReference>
<dbReference type="PRINTS" id="PR00038">
    <property type="entry name" value="HTHLUXR"/>
</dbReference>
<protein>
    <submittedName>
        <fullName evidence="5">Two component transcriptional regulator, LuxR family</fullName>
    </submittedName>
</protein>
<dbReference type="Gene3D" id="3.40.50.2300">
    <property type="match status" value="1"/>
</dbReference>
<dbReference type="GO" id="GO:0006355">
    <property type="term" value="P:regulation of DNA-templated transcription"/>
    <property type="evidence" value="ECO:0007669"/>
    <property type="project" value="InterPro"/>
</dbReference>
<evidence type="ECO:0000256" key="1">
    <source>
        <dbReference type="ARBA" id="ARBA00023125"/>
    </source>
</evidence>
<dbReference type="InterPro" id="IPR001789">
    <property type="entry name" value="Sig_transdc_resp-reg_receiver"/>
</dbReference>
<dbReference type="InterPro" id="IPR016032">
    <property type="entry name" value="Sig_transdc_resp-reg_C-effctor"/>
</dbReference>
<dbReference type="InterPro" id="IPR039420">
    <property type="entry name" value="WalR-like"/>
</dbReference>
<name>A0A1W1USM5_9DEIO</name>
<dbReference type="CDD" id="cd06170">
    <property type="entry name" value="LuxR_C_like"/>
    <property type="match status" value="1"/>
</dbReference>
<keyword evidence="2" id="KW-0597">Phosphoprotein</keyword>
<dbReference type="SUPFAM" id="SSF52172">
    <property type="entry name" value="CheY-like"/>
    <property type="match status" value="1"/>
</dbReference>
<evidence type="ECO:0000259" key="4">
    <source>
        <dbReference type="PROSITE" id="PS50110"/>
    </source>
</evidence>
<feature type="domain" description="Response regulatory" evidence="4">
    <location>
        <begin position="4"/>
        <end position="120"/>
    </location>
</feature>
<dbReference type="InterPro" id="IPR011006">
    <property type="entry name" value="CheY-like_superfamily"/>
</dbReference>
<dbReference type="PROSITE" id="PS50110">
    <property type="entry name" value="RESPONSE_REGULATORY"/>
    <property type="match status" value="1"/>
</dbReference>
<keyword evidence="6" id="KW-1185">Reference proteome</keyword>
<evidence type="ECO:0000313" key="6">
    <source>
        <dbReference type="Proteomes" id="UP000192582"/>
    </source>
</evidence>
<dbReference type="STRING" id="695939.SAMN00790413_04972"/>
<feature type="modified residue" description="4-aspartylphosphate" evidence="2">
    <location>
        <position position="55"/>
    </location>
</feature>
<gene>
    <name evidence="5" type="ORF">SAMN00790413_04972</name>
</gene>
<accession>A0A1W1USM5</accession>
<proteinExistence type="predicted"/>
<reference evidence="5 6" key="1">
    <citation type="submission" date="2017-04" db="EMBL/GenBank/DDBJ databases">
        <authorList>
            <person name="Afonso C.L."/>
            <person name="Miller P.J."/>
            <person name="Scott M.A."/>
            <person name="Spackman E."/>
            <person name="Goraichik I."/>
            <person name="Dimitrov K.M."/>
            <person name="Suarez D.L."/>
            <person name="Swayne D.E."/>
        </authorList>
    </citation>
    <scope>NUCLEOTIDE SEQUENCE [LARGE SCALE GENOMIC DNA]</scope>
    <source>
        <strain evidence="5 6">KR-140</strain>
    </source>
</reference>
<dbReference type="SUPFAM" id="SSF46894">
    <property type="entry name" value="C-terminal effector domain of the bipartite response regulators"/>
    <property type="match status" value="1"/>
</dbReference>
<dbReference type="Pfam" id="PF00196">
    <property type="entry name" value="GerE"/>
    <property type="match status" value="1"/>
</dbReference>
<dbReference type="EMBL" id="FWWU01000007">
    <property type="protein sequence ID" value="SMB84030.1"/>
    <property type="molecule type" value="Genomic_DNA"/>
</dbReference>
<dbReference type="Gene3D" id="1.10.10.10">
    <property type="entry name" value="Winged helix-like DNA-binding domain superfamily/Winged helix DNA-binding domain"/>
    <property type="match status" value="1"/>
</dbReference>
<feature type="domain" description="HTH luxR-type" evidence="3">
    <location>
        <begin position="126"/>
        <end position="191"/>
    </location>
</feature>
<evidence type="ECO:0000313" key="5">
    <source>
        <dbReference type="EMBL" id="SMB84030.1"/>
    </source>
</evidence>
<evidence type="ECO:0000259" key="3">
    <source>
        <dbReference type="PROSITE" id="PS50043"/>
    </source>
</evidence>
<evidence type="ECO:0000256" key="2">
    <source>
        <dbReference type="PROSITE-ProRule" id="PRU00169"/>
    </source>
</evidence>
<organism evidence="5 6">
    <name type="scientific">Deinococcus hopiensis KR-140</name>
    <dbReference type="NCBI Taxonomy" id="695939"/>
    <lineage>
        <taxon>Bacteria</taxon>
        <taxon>Thermotogati</taxon>
        <taxon>Deinococcota</taxon>
        <taxon>Deinococci</taxon>
        <taxon>Deinococcales</taxon>
        <taxon>Deinococcaceae</taxon>
        <taxon>Deinococcus</taxon>
    </lineage>
</organism>